<dbReference type="InterPro" id="IPR001192">
    <property type="entry name" value="PI-PLC_fam"/>
</dbReference>
<feature type="region of interest" description="Disordered" evidence="2">
    <location>
        <begin position="152"/>
        <end position="180"/>
    </location>
</feature>
<dbReference type="PROSITE" id="PS50007">
    <property type="entry name" value="PIPLC_X_DOMAIN"/>
    <property type="match status" value="1"/>
</dbReference>
<dbReference type="InterPro" id="IPR017946">
    <property type="entry name" value="PLC-like_Pdiesterase_TIM-brl"/>
</dbReference>
<dbReference type="PRINTS" id="PR00390">
    <property type="entry name" value="PHPHLIPASEC"/>
</dbReference>
<dbReference type="EMBL" id="LAEV01002060">
    <property type="protein sequence ID" value="KKA26628.1"/>
    <property type="molecule type" value="Genomic_DNA"/>
</dbReference>
<feature type="compositionally biased region" description="Basic and acidic residues" evidence="2">
    <location>
        <begin position="162"/>
        <end position="174"/>
    </location>
</feature>
<dbReference type="SMART" id="SM00148">
    <property type="entry name" value="PLCXc"/>
    <property type="match status" value="1"/>
</dbReference>
<dbReference type="EC" id="3.1.4.11" evidence="1"/>
<keyword evidence="1" id="KW-0378">Hydrolase</keyword>
<dbReference type="InterPro" id="IPR001711">
    <property type="entry name" value="PLipase_C_Pinositol-sp_Y"/>
</dbReference>
<evidence type="ECO:0000256" key="1">
    <source>
        <dbReference type="RuleBase" id="RU361133"/>
    </source>
</evidence>
<dbReference type="Proteomes" id="UP000033483">
    <property type="component" value="Unassembled WGS sequence"/>
</dbReference>
<name>A0A0F4Z9V9_9PEZI</name>
<dbReference type="AlphaFoldDB" id="A0A0F4Z9V9"/>
<dbReference type="GO" id="GO:0016042">
    <property type="term" value="P:lipid catabolic process"/>
    <property type="evidence" value="ECO:0007669"/>
    <property type="project" value="UniProtKB-KW"/>
</dbReference>
<protein>
    <recommendedName>
        <fullName evidence="1">Phosphoinositide phospholipase C</fullName>
        <ecNumber evidence="1">3.1.4.11</ecNumber>
    </recommendedName>
</protein>
<dbReference type="Gene3D" id="3.20.20.190">
    <property type="entry name" value="Phosphatidylinositol (PI) phosphodiesterase"/>
    <property type="match status" value="1"/>
</dbReference>
<gene>
    <name evidence="4" type="ORF">TD95_002934</name>
</gene>
<dbReference type="Pfam" id="PF00388">
    <property type="entry name" value="PI-PLC-X"/>
    <property type="match status" value="1"/>
</dbReference>
<proteinExistence type="predicted"/>
<feature type="domain" description="PI-PLC Y-box" evidence="3">
    <location>
        <begin position="353"/>
        <end position="466"/>
    </location>
</feature>
<dbReference type="SMART" id="SM00149">
    <property type="entry name" value="PLCYc"/>
    <property type="match status" value="1"/>
</dbReference>
<reference evidence="4 5" key="1">
    <citation type="submission" date="2015-03" db="EMBL/GenBank/DDBJ databases">
        <authorList>
            <person name="Radwan O."/>
            <person name="Al-Naeli F.A."/>
            <person name="Rendon G.A."/>
            <person name="Fields C."/>
        </authorList>
    </citation>
    <scope>NUCLEOTIDE SEQUENCE [LARGE SCALE GENOMIC DNA]</scope>
    <source>
        <strain evidence="4">CR-DP1</strain>
    </source>
</reference>
<dbReference type="PANTHER" id="PTHR10336:SF82">
    <property type="entry name" value="PHOSPHOINOSITIDE PHOSPHOLIPASE C"/>
    <property type="match status" value="1"/>
</dbReference>
<dbReference type="InterPro" id="IPR000909">
    <property type="entry name" value="PLipase_C_PInositol-sp_X_dom"/>
</dbReference>
<keyword evidence="1" id="KW-0442">Lipid degradation</keyword>
<dbReference type="Gene3D" id="2.60.40.150">
    <property type="entry name" value="C2 domain"/>
    <property type="match status" value="1"/>
</dbReference>
<dbReference type="SUPFAM" id="SSF49562">
    <property type="entry name" value="C2 domain (Calcium/lipid-binding domain, CaLB)"/>
    <property type="match status" value="1"/>
</dbReference>
<evidence type="ECO:0000313" key="5">
    <source>
        <dbReference type="Proteomes" id="UP000033483"/>
    </source>
</evidence>
<dbReference type="CDD" id="cd00275">
    <property type="entry name" value="C2_PLC_like"/>
    <property type="match status" value="1"/>
</dbReference>
<dbReference type="GO" id="GO:0051209">
    <property type="term" value="P:release of sequestered calcium ion into cytosol"/>
    <property type="evidence" value="ECO:0007669"/>
    <property type="project" value="TreeGrafter"/>
</dbReference>
<dbReference type="InterPro" id="IPR035892">
    <property type="entry name" value="C2_domain_sf"/>
</dbReference>
<comment type="caution">
    <text evidence="4">The sequence shown here is derived from an EMBL/GenBank/DDBJ whole genome shotgun (WGS) entry which is preliminary data.</text>
</comment>
<dbReference type="SUPFAM" id="SSF51695">
    <property type="entry name" value="PLC-like phosphodiesterases"/>
    <property type="match status" value="1"/>
</dbReference>
<evidence type="ECO:0000256" key="2">
    <source>
        <dbReference type="SAM" id="MobiDB-lite"/>
    </source>
</evidence>
<dbReference type="CDD" id="cd08598">
    <property type="entry name" value="PI-PLC1c_yeast"/>
    <property type="match status" value="1"/>
</dbReference>
<dbReference type="GO" id="GO:0048015">
    <property type="term" value="P:phosphatidylinositol-mediated signaling"/>
    <property type="evidence" value="ECO:0007669"/>
    <property type="project" value="TreeGrafter"/>
</dbReference>
<dbReference type="PANTHER" id="PTHR10336">
    <property type="entry name" value="PHOSPHOINOSITIDE-SPECIFIC PHOSPHOLIPASE C FAMILY PROTEIN"/>
    <property type="match status" value="1"/>
</dbReference>
<dbReference type="OrthoDB" id="269822at2759"/>
<dbReference type="GO" id="GO:0004435">
    <property type="term" value="F:phosphatidylinositol-4,5-bisphosphate phospholipase C activity"/>
    <property type="evidence" value="ECO:0007669"/>
    <property type="project" value="UniProtKB-EC"/>
</dbReference>
<comment type="catalytic activity">
    <reaction evidence="1">
        <text>a 1,2-diacyl-sn-glycero-3-phospho-(1D-myo-inositol-4,5-bisphosphate) + H2O = 1D-myo-inositol 1,4,5-trisphosphate + a 1,2-diacyl-sn-glycerol + H(+)</text>
        <dbReference type="Rhea" id="RHEA:33179"/>
        <dbReference type="ChEBI" id="CHEBI:15377"/>
        <dbReference type="ChEBI" id="CHEBI:15378"/>
        <dbReference type="ChEBI" id="CHEBI:17815"/>
        <dbReference type="ChEBI" id="CHEBI:58456"/>
        <dbReference type="ChEBI" id="CHEBI:203600"/>
        <dbReference type="EC" id="3.1.4.11"/>
    </reaction>
</comment>
<accession>A0A0F4Z9V9</accession>
<dbReference type="Pfam" id="PF00387">
    <property type="entry name" value="PI-PLC-Y"/>
    <property type="match status" value="1"/>
</dbReference>
<dbReference type="Pfam" id="PF23617">
    <property type="entry name" value="EF-hand_15"/>
    <property type="match status" value="1"/>
</dbReference>
<evidence type="ECO:0000313" key="4">
    <source>
        <dbReference type="EMBL" id="KKA26628.1"/>
    </source>
</evidence>
<sequence>MSELHDPKTQAGGGHSEKERAANYINEANQAYLTNIFNYYGKGEPWTPQVIAHFLANVQHSAPDESQMIADKASLSLEEFLKYMASASSSATGRAETQDYSWPLASYFISSSHNTYLTGNQLSSDSSADAYRNVLLRGCRCVEIDVWDGEDTDDLSSVSSSDDDHEREHKLSVERHKRAKGKKGGFMSKLKRVASIHETAEQLENTTLEDKLQNPAEDIPAPLPEPRVLHGYTLTKAISFREVCQAIKETAFVTSDLPVIVSLEVHCSDIQQQSMVNIMKTTWGDMLLTPPAEEPTALPAPGDLRNKLIVKVKYSPPVVEGVAEEAEELTVEEREAAKASGKNTKPSKIIHDLSSLGFYCRGISFKGLEQKEATMPTHIFSLSESALSEHHEKNGRALLEHNNNYLMRVYPRGTRIRSGNLEPAMAWRKGAQVVALNWQNLDEGMMLNEAMFAGTEGYVLKPPGFRSKGLGFEMEPVQRYIYDLRIELYGGQSIPLPKGDKSDRGFKPYVKVELHAETPNERARMGMPEAEDSEGFEAEYKERTKTRKRSEADFEGDVVEFQSIGGIVEEMTFVRFTVRDDEIGSDDLAAWACIRLDRLKQGWRFVHLLDADGMLTQGAILVKITKSKTPHVDTC</sequence>
<organism evidence="4 5">
    <name type="scientific">Thielaviopsis punctulata</name>
    <dbReference type="NCBI Taxonomy" id="72032"/>
    <lineage>
        <taxon>Eukaryota</taxon>
        <taxon>Fungi</taxon>
        <taxon>Dikarya</taxon>
        <taxon>Ascomycota</taxon>
        <taxon>Pezizomycotina</taxon>
        <taxon>Sordariomycetes</taxon>
        <taxon>Hypocreomycetidae</taxon>
        <taxon>Microascales</taxon>
        <taxon>Ceratocystidaceae</taxon>
        <taxon>Thielaviopsis</taxon>
    </lineage>
</organism>
<evidence type="ECO:0000259" key="3">
    <source>
        <dbReference type="PROSITE" id="PS50008"/>
    </source>
</evidence>
<dbReference type="PROSITE" id="PS50008">
    <property type="entry name" value="PIPLC_Y_DOMAIN"/>
    <property type="match status" value="1"/>
</dbReference>
<keyword evidence="5" id="KW-1185">Reference proteome</keyword>
<keyword evidence="1" id="KW-0443">Lipid metabolism</keyword>
<dbReference type="InterPro" id="IPR056584">
    <property type="entry name" value="EF-hand_15"/>
</dbReference>